<dbReference type="PANTHER" id="PTHR35075:SF1">
    <property type="entry name" value="A-KINASE ANCHOR PROTEIN 14"/>
    <property type="match status" value="1"/>
</dbReference>
<dbReference type="GO" id="GO:0005952">
    <property type="term" value="C:cAMP-dependent protein kinase complex"/>
    <property type="evidence" value="ECO:0007669"/>
    <property type="project" value="TreeGrafter"/>
</dbReference>
<dbReference type="InterPro" id="IPR053084">
    <property type="entry name" value="AKAP"/>
</dbReference>
<evidence type="ECO:0000313" key="1">
    <source>
        <dbReference type="Proteomes" id="UP000050795"/>
    </source>
</evidence>
<dbReference type="Pfam" id="PF14469">
    <property type="entry name" value="AKAP28"/>
    <property type="match status" value="1"/>
</dbReference>
<organism evidence="1 2">
    <name type="scientific">Trichobilharzia regenti</name>
    <name type="common">Nasal bird schistosome</name>
    <dbReference type="NCBI Taxonomy" id="157069"/>
    <lineage>
        <taxon>Eukaryota</taxon>
        <taxon>Metazoa</taxon>
        <taxon>Spiralia</taxon>
        <taxon>Lophotrochozoa</taxon>
        <taxon>Platyhelminthes</taxon>
        <taxon>Trematoda</taxon>
        <taxon>Digenea</taxon>
        <taxon>Strigeidida</taxon>
        <taxon>Schistosomatoidea</taxon>
        <taxon>Schistosomatidae</taxon>
        <taxon>Trichobilharzia</taxon>
    </lineage>
</organism>
<proteinExistence type="predicted"/>
<dbReference type="AlphaFoldDB" id="A0AA85JV22"/>
<evidence type="ECO:0000313" key="2">
    <source>
        <dbReference type="WBParaSite" id="TREG1_48720.1"/>
    </source>
</evidence>
<dbReference type="GO" id="GO:0034237">
    <property type="term" value="F:protein kinase A regulatory subunit binding"/>
    <property type="evidence" value="ECO:0007669"/>
    <property type="project" value="TreeGrafter"/>
</dbReference>
<dbReference type="PANTHER" id="PTHR35075">
    <property type="entry name" value="A-KINASE ANCHOR PROTEIN 14"/>
    <property type="match status" value="1"/>
</dbReference>
<protein>
    <recommendedName>
        <fullName evidence="3">A-kinase anchor protein 14</fullName>
    </recommendedName>
</protein>
<name>A0AA85JV22_TRIRE</name>
<accession>A0AA85JV22</accession>
<dbReference type="InterPro" id="IPR025663">
    <property type="entry name" value="AKAP_28"/>
</dbReference>
<reference evidence="2" key="2">
    <citation type="submission" date="2023-11" db="UniProtKB">
        <authorList>
            <consortium name="WormBaseParasite"/>
        </authorList>
    </citation>
    <scope>IDENTIFICATION</scope>
</reference>
<keyword evidence="1" id="KW-1185">Reference proteome</keyword>
<sequence>MDLIKPFVDSVIETALNEVQHVDVNRLKIDTNDPSFKSDPLYCETMRNLKDSVPDEPPVSVRGLVASIIQSSLYRVYEKDLLDNRQNFKVSDQDSLSEALSLDEISDDWEQLRSKPETAQEITNKIVLTDTSQPSPNIQWPTIGEFTCELGVKKIEEYIKGWEVNKNWLYCIDILPKVELKYEIQYKYRVKWSMPCRRSPIPKATTSVYFTLRVSRIKPKNTMIDVYYQIETFRSVHIPGKSRFSERWLRDVINSKVRLMSYVNF</sequence>
<dbReference type="Proteomes" id="UP000050795">
    <property type="component" value="Unassembled WGS sequence"/>
</dbReference>
<reference evidence="1" key="1">
    <citation type="submission" date="2022-06" db="EMBL/GenBank/DDBJ databases">
        <authorList>
            <person name="Berger JAMES D."/>
            <person name="Berger JAMES D."/>
        </authorList>
    </citation>
    <scope>NUCLEOTIDE SEQUENCE [LARGE SCALE GENOMIC DNA]</scope>
</reference>
<dbReference type="WBParaSite" id="TREG1_48720.1">
    <property type="protein sequence ID" value="TREG1_48720.1"/>
    <property type="gene ID" value="TREG1_48720"/>
</dbReference>
<evidence type="ECO:0008006" key="3">
    <source>
        <dbReference type="Google" id="ProtNLM"/>
    </source>
</evidence>